<feature type="site" description="Positions MEP for the nucleophilic attack" evidence="14">
    <location>
        <position position="203"/>
    </location>
</feature>
<protein>
    <recommendedName>
        <fullName evidence="14">Bifunctional enzyme IspD/IspF</fullName>
    </recommendedName>
    <domain>
        <recommendedName>
            <fullName evidence="14">2-C-methyl-D-erythritol 4-phosphate cytidylyltransferase</fullName>
            <ecNumber evidence="14">2.7.7.60</ecNumber>
        </recommendedName>
        <alternativeName>
            <fullName evidence="14">4-diphosphocytidyl-2C-methyl-D-erythritol synthase</fullName>
        </alternativeName>
        <alternativeName>
            <fullName evidence="14">MEP cytidylyltransferase</fullName>
            <shortName evidence="14">MCT</shortName>
        </alternativeName>
    </domain>
    <domain>
        <recommendedName>
            <fullName evidence="14">2-C-methyl-D-erythritol 2,4-cyclodiphosphate synthase</fullName>
            <shortName evidence="14">MECDP-synthase</shortName>
            <shortName evidence="14">MECPP-synthase</shortName>
            <shortName evidence="14">MECPS</shortName>
            <ecNumber evidence="14">4.6.1.12</ecNumber>
        </recommendedName>
    </domain>
</protein>
<feature type="site" description="Transition state stabilizer" evidence="14">
    <location>
        <position position="24"/>
    </location>
</feature>
<evidence type="ECO:0000256" key="10">
    <source>
        <dbReference type="ARBA" id="ARBA00022723"/>
    </source>
</evidence>
<dbReference type="Gene3D" id="3.30.1330.50">
    <property type="entry name" value="2-C-methyl-D-erythritol 2,4-cyclodiphosphate synthase"/>
    <property type="match status" value="1"/>
</dbReference>
<dbReference type="SUPFAM" id="SSF69765">
    <property type="entry name" value="IpsF-like"/>
    <property type="match status" value="1"/>
</dbReference>
<dbReference type="InterPro" id="IPR001228">
    <property type="entry name" value="IspD"/>
</dbReference>
<evidence type="ECO:0000313" key="17">
    <source>
        <dbReference type="Proteomes" id="UP001220395"/>
    </source>
</evidence>
<evidence type="ECO:0000256" key="3">
    <source>
        <dbReference type="ARBA" id="ARBA00001968"/>
    </source>
</evidence>
<dbReference type="PANTHER" id="PTHR43181:SF1">
    <property type="entry name" value="2-C-METHYL-D-ERYTHRITOL 2,4-CYCLODIPHOSPHATE SYNTHASE, CHLOROPLASTIC"/>
    <property type="match status" value="1"/>
</dbReference>
<feature type="binding site" evidence="14">
    <location>
        <position position="232"/>
    </location>
    <ligand>
        <name>a divalent metal cation</name>
        <dbReference type="ChEBI" id="CHEBI:60240"/>
    </ligand>
</feature>
<feature type="site" description="Transition state stabilizer" evidence="14">
    <location>
        <position position="256"/>
    </location>
</feature>
<feature type="binding site" evidence="14">
    <location>
        <position position="361"/>
    </location>
    <ligand>
        <name>4-CDP-2-C-methyl-D-erythritol 2-phosphate</name>
        <dbReference type="ChEBI" id="CHEBI:57919"/>
    </ligand>
</feature>
<comment type="function">
    <text evidence="14">Bifunctional enzyme that catalyzes the formation of 4-diphosphocytidyl-2-C-methyl-D-erythritol from CTP and 2-C-methyl-D-erythritol 4-phosphate (MEP) (IspD), and catalyzes the conversion of 4-diphosphocytidyl-2-C-methyl-D-erythritol 2-phosphate (CDP-ME2P) to 2-C-methyl-D-erythritol 2,4-cyclodiphosphate (ME-CPP) with a corresponding release of cytidine 5-monophosphate (CMP) (IspF).</text>
</comment>
<evidence type="ECO:0000256" key="4">
    <source>
        <dbReference type="ARBA" id="ARBA00004709"/>
    </source>
</evidence>
<dbReference type="GO" id="GO:0050518">
    <property type="term" value="F:2-C-methyl-D-erythritol 4-phosphate cytidylyltransferase activity"/>
    <property type="evidence" value="ECO:0007669"/>
    <property type="project" value="UniProtKB-EC"/>
</dbReference>
<keyword evidence="8 14" id="KW-0808">Transferase</keyword>
<dbReference type="InterPro" id="IPR034683">
    <property type="entry name" value="IspD/TarI"/>
</dbReference>
<dbReference type="RefSeq" id="WP_273690290.1">
    <property type="nucleotide sequence ID" value="NZ_CP117411.1"/>
</dbReference>
<dbReference type="NCBIfam" id="NF006899">
    <property type="entry name" value="PRK09382.1"/>
    <property type="match status" value="1"/>
</dbReference>
<evidence type="ECO:0000256" key="11">
    <source>
        <dbReference type="ARBA" id="ARBA00023229"/>
    </source>
</evidence>
<dbReference type="InterPro" id="IPR029044">
    <property type="entry name" value="Nucleotide-diphossugar_trans"/>
</dbReference>
<evidence type="ECO:0000256" key="1">
    <source>
        <dbReference type="ARBA" id="ARBA00000200"/>
    </source>
</evidence>
<evidence type="ECO:0000256" key="14">
    <source>
        <dbReference type="HAMAP-Rule" id="MF_01520"/>
    </source>
</evidence>
<dbReference type="Gene3D" id="3.90.550.10">
    <property type="entry name" value="Spore Coat Polysaccharide Biosynthesis Protein SpsA, Chain A"/>
    <property type="match status" value="1"/>
</dbReference>
<dbReference type="EMBL" id="CP117411">
    <property type="protein sequence ID" value="WCT74877.1"/>
    <property type="molecule type" value="Genomic_DNA"/>
</dbReference>
<feature type="binding site" evidence="14">
    <location>
        <position position="364"/>
    </location>
    <ligand>
        <name>4-CDP-2-C-methyl-D-erythritol 2-phosphate</name>
        <dbReference type="ChEBI" id="CHEBI:57919"/>
    </ligand>
</feature>
<comment type="caution">
    <text evidence="14">Lacks conserved residue(s) required for the propagation of feature annotation.</text>
</comment>
<dbReference type="CDD" id="cd00554">
    <property type="entry name" value="MECDP_synthase"/>
    <property type="match status" value="1"/>
</dbReference>
<dbReference type="NCBIfam" id="TIGR00151">
    <property type="entry name" value="ispF"/>
    <property type="match status" value="1"/>
</dbReference>
<evidence type="ECO:0000259" key="15">
    <source>
        <dbReference type="Pfam" id="PF02542"/>
    </source>
</evidence>
<keyword evidence="12 14" id="KW-0456">Lyase</keyword>
<dbReference type="PROSITE" id="PS01295">
    <property type="entry name" value="ISPD"/>
    <property type="match status" value="1"/>
</dbReference>
<evidence type="ECO:0000313" key="16">
    <source>
        <dbReference type="EMBL" id="WCT74877.1"/>
    </source>
</evidence>
<reference evidence="16 17" key="1">
    <citation type="submission" date="2023-02" db="EMBL/GenBank/DDBJ databases">
        <title>Genome sequence of Sphingomonas naphthae.</title>
        <authorList>
            <person name="Kim S."/>
            <person name="Heo J."/>
            <person name="Kwon S.-W."/>
        </authorList>
    </citation>
    <scope>NUCLEOTIDE SEQUENCE [LARGE SCALE GENOMIC DNA]</scope>
    <source>
        <strain evidence="16 17">KACC 18716</strain>
    </source>
</reference>
<keyword evidence="9 14" id="KW-0548">Nucleotidyltransferase</keyword>
<evidence type="ECO:0000256" key="6">
    <source>
        <dbReference type="ARBA" id="ARBA00008480"/>
    </source>
</evidence>
<dbReference type="InterPro" id="IPR020555">
    <property type="entry name" value="MECDP_synthase_CS"/>
</dbReference>
<evidence type="ECO:0000256" key="7">
    <source>
        <dbReference type="ARBA" id="ARBA00009789"/>
    </source>
</evidence>
<evidence type="ECO:0000256" key="9">
    <source>
        <dbReference type="ARBA" id="ARBA00022695"/>
    </source>
</evidence>
<dbReference type="NCBIfam" id="TIGR00453">
    <property type="entry name" value="ispD"/>
    <property type="match status" value="1"/>
</dbReference>
<dbReference type="InterPro" id="IPR036571">
    <property type="entry name" value="MECDP_synthase_sf"/>
</dbReference>
<gene>
    <name evidence="14" type="primary">ispDF</name>
    <name evidence="16" type="ORF">PQ455_06560</name>
</gene>
<dbReference type="HAMAP" id="MF_01520">
    <property type="entry name" value="IspDF"/>
    <property type="match status" value="1"/>
</dbReference>
<comment type="pathway">
    <text evidence="4 14">Isoprenoid biosynthesis; isopentenyl diphosphate biosynthesis via DXP pathway; isopentenyl diphosphate from 1-deoxy-D-xylulose 5-phosphate: step 4/6.</text>
</comment>
<evidence type="ECO:0000256" key="8">
    <source>
        <dbReference type="ARBA" id="ARBA00022679"/>
    </source>
</evidence>
<feature type="region of interest" description="2-C-methyl-D-erythritol 2,4-cyclodiphosphate synthase" evidence="14">
    <location>
        <begin position="224"/>
        <end position="380"/>
    </location>
</feature>
<comment type="similarity">
    <text evidence="7">Belongs to the IspD/TarI cytidylyltransferase family. IspD subfamily.</text>
</comment>
<dbReference type="GO" id="GO:0008685">
    <property type="term" value="F:2-C-methyl-D-erythritol 2,4-cyclodiphosphate synthase activity"/>
    <property type="evidence" value="ECO:0007669"/>
    <property type="project" value="UniProtKB-EC"/>
</dbReference>
<keyword evidence="13 14" id="KW-0511">Multifunctional enzyme</keyword>
<feature type="binding site" evidence="14">
    <location>
        <begin position="278"/>
        <end position="280"/>
    </location>
    <ligand>
        <name>4-CDP-2-C-methyl-D-erythritol 2-phosphate</name>
        <dbReference type="ChEBI" id="CHEBI:57919"/>
    </ligand>
</feature>
<feature type="binding site" evidence="14">
    <location>
        <begin position="256"/>
        <end position="257"/>
    </location>
    <ligand>
        <name>4-CDP-2-C-methyl-D-erythritol 2-phosphate</name>
        <dbReference type="ChEBI" id="CHEBI:57919"/>
    </ligand>
</feature>
<comment type="similarity">
    <text evidence="14">In the N-terminal section; belongs to the IspD/TarI cytidylyltransferase family. IspD subfamily.</text>
</comment>
<keyword evidence="17" id="KW-1185">Reference proteome</keyword>
<evidence type="ECO:0000256" key="2">
    <source>
        <dbReference type="ARBA" id="ARBA00001282"/>
    </source>
</evidence>
<evidence type="ECO:0000256" key="5">
    <source>
        <dbReference type="ARBA" id="ARBA00004787"/>
    </source>
</evidence>
<dbReference type="EC" id="2.7.7.60" evidence="14"/>
<feature type="region of interest" description="2-C-methyl-D-erythritol 4-phosphate cytidylyltransferase" evidence="14">
    <location>
        <begin position="1"/>
        <end position="224"/>
    </location>
</feature>
<accession>A0ABY7TQG9</accession>
<name>A0ABY7TQG9_9SPHN</name>
<comment type="catalytic activity">
    <reaction evidence="1 14">
        <text>4-CDP-2-C-methyl-D-erythritol 2-phosphate = 2-C-methyl-D-erythritol 2,4-cyclic diphosphate + CMP</text>
        <dbReference type="Rhea" id="RHEA:23864"/>
        <dbReference type="ChEBI" id="CHEBI:57919"/>
        <dbReference type="ChEBI" id="CHEBI:58483"/>
        <dbReference type="ChEBI" id="CHEBI:60377"/>
        <dbReference type="EC" id="4.6.1.12"/>
    </reaction>
</comment>
<dbReference type="PROSITE" id="PS01350">
    <property type="entry name" value="ISPF"/>
    <property type="match status" value="1"/>
</dbReference>
<organism evidence="16 17">
    <name type="scientific">Sphingomonas naphthae</name>
    <dbReference type="NCBI Taxonomy" id="1813468"/>
    <lineage>
        <taxon>Bacteria</taxon>
        <taxon>Pseudomonadati</taxon>
        <taxon>Pseudomonadota</taxon>
        <taxon>Alphaproteobacteria</taxon>
        <taxon>Sphingomonadales</taxon>
        <taxon>Sphingomonadaceae</taxon>
        <taxon>Sphingomonas</taxon>
    </lineage>
</organism>
<feature type="binding site" evidence="14">
    <location>
        <begin position="230"/>
        <end position="232"/>
    </location>
    <ligand>
        <name>4-CDP-2-C-methyl-D-erythritol 2-phosphate</name>
        <dbReference type="ChEBI" id="CHEBI:57919"/>
    </ligand>
</feature>
<feature type="site" description="Transition state stabilizer" evidence="14">
    <location>
        <position position="355"/>
    </location>
</feature>
<dbReference type="InterPro" id="IPR026596">
    <property type="entry name" value="IspD/F"/>
</dbReference>
<keyword evidence="10 14" id="KW-0479">Metal-binding</keyword>
<dbReference type="PANTHER" id="PTHR43181">
    <property type="entry name" value="2-C-METHYL-D-ERYTHRITOL 2,4-CYCLODIPHOSPHATE SYNTHASE, CHLOROPLASTIC"/>
    <property type="match status" value="1"/>
</dbReference>
<dbReference type="InterPro" id="IPR003526">
    <property type="entry name" value="MECDP_synthase"/>
</dbReference>
<comment type="cofactor">
    <cofactor evidence="3 14">
        <name>a divalent metal cation</name>
        <dbReference type="ChEBI" id="CHEBI:60240"/>
    </cofactor>
</comment>
<sequence>MASTTTALIVAAGRGERAGLGTPKQYATIAGKAMIAHAVDALAAHPAIDRIQIVIGAGQSGLLAEALGDRTMPTPVIGGAERRDSVIAGLEAVPAGRVLIHDAARPFLSVAVIDRLLAALDTHDGAVPVLPVVDTIAAADGLLGDVRPRDGLVRVQTPQGFDRDAILAAHRAWAGGPATDDAQVARAAGLAVATVEGDTMLDKLTHTADFAAAEARLAAAMRSRTAMGYDVHAFAPGDHVWLGGVRIAHSAALAGHSDADVALHALTDALLGTIGDGDIGSHFPPSDPQWKGAASHRFLTHARDLIVAKGGVIDHVDVTIICEAPKVGPHRAAIRSRIGTLLGLEEDQVSIKATTTEGLGFTGRREGIAAQAMATVRVPA</sequence>
<dbReference type="HAMAP" id="MF_00107">
    <property type="entry name" value="IspF"/>
    <property type="match status" value="1"/>
</dbReference>
<comment type="catalytic activity">
    <reaction evidence="2 14">
        <text>2-C-methyl-D-erythritol 4-phosphate + CTP + H(+) = 4-CDP-2-C-methyl-D-erythritol + diphosphate</text>
        <dbReference type="Rhea" id="RHEA:13429"/>
        <dbReference type="ChEBI" id="CHEBI:15378"/>
        <dbReference type="ChEBI" id="CHEBI:33019"/>
        <dbReference type="ChEBI" id="CHEBI:37563"/>
        <dbReference type="ChEBI" id="CHEBI:57823"/>
        <dbReference type="ChEBI" id="CHEBI:58262"/>
        <dbReference type="EC" id="2.7.7.60"/>
    </reaction>
</comment>
<dbReference type="SUPFAM" id="SSF53448">
    <property type="entry name" value="Nucleotide-diphospho-sugar transferases"/>
    <property type="match status" value="1"/>
</dbReference>
<keyword evidence="11 14" id="KW-0414">Isoprene biosynthesis</keyword>
<feature type="binding site" evidence="14">
    <location>
        <position position="230"/>
    </location>
    <ligand>
        <name>a divalent metal cation</name>
        <dbReference type="ChEBI" id="CHEBI:60240"/>
    </ligand>
</feature>
<dbReference type="InterPro" id="IPR018294">
    <property type="entry name" value="ISPD_synthase_CS"/>
</dbReference>
<dbReference type="Pfam" id="PF01128">
    <property type="entry name" value="IspD"/>
    <property type="match status" value="1"/>
</dbReference>
<feature type="binding site" evidence="14">
    <location>
        <begin position="354"/>
        <end position="357"/>
    </location>
    <ligand>
        <name>4-CDP-2-C-methyl-D-erythritol 2-phosphate</name>
        <dbReference type="ChEBI" id="CHEBI:57919"/>
    </ligand>
</feature>
<evidence type="ECO:0000256" key="12">
    <source>
        <dbReference type="ARBA" id="ARBA00023239"/>
    </source>
</evidence>
<dbReference type="Proteomes" id="UP001220395">
    <property type="component" value="Chromosome"/>
</dbReference>
<evidence type="ECO:0000256" key="13">
    <source>
        <dbReference type="ARBA" id="ARBA00023268"/>
    </source>
</evidence>
<dbReference type="CDD" id="cd02516">
    <property type="entry name" value="CDP-ME_synthetase"/>
    <property type="match status" value="1"/>
</dbReference>
<feature type="binding site" evidence="14">
    <location>
        <position position="264"/>
    </location>
    <ligand>
        <name>a divalent metal cation</name>
        <dbReference type="ChEBI" id="CHEBI:60240"/>
    </ligand>
</feature>
<feature type="site" description="Positions MEP for the nucleophilic attack" evidence="14">
    <location>
        <position position="149"/>
    </location>
</feature>
<feature type="site" description="Transition state stabilizer" evidence="14">
    <location>
        <position position="17"/>
    </location>
</feature>
<feature type="domain" description="2-C-methyl-D-erythritol 2,4-cyclodiphosphate synthase" evidence="15">
    <location>
        <begin position="224"/>
        <end position="376"/>
    </location>
</feature>
<dbReference type="EC" id="4.6.1.12" evidence="14"/>
<comment type="pathway">
    <text evidence="5 14">Isoprenoid biosynthesis; isopentenyl diphosphate biosynthesis via DXP pathway; isopentenyl diphosphate from 1-deoxy-D-xylulose 5-phosphate: step 2/6.</text>
</comment>
<comment type="similarity">
    <text evidence="6">Belongs to the IspF family.</text>
</comment>
<dbReference type="Pfam" id="PF02542">
    <property type="entry name" value="YgbB"/>
    <property type="match status" value="1"/>
</dbReference>
<dbReference type="HAMAP" id="MF_00108">
    <property type="entry name" value="IspD"/>
    <property type="match status" value="1"/>
</dbReference>
<comment type="similarity">
    <text evidence="14">In the C-terminal section; belongs to the IspF family.</text>
</comment>
<proteinExistence type="inferred from homology"/>